<dbReference type="OrthoDB" id="7566477at2"/>
<comment type="caution">
    <text evidence="1">The sequence shown here is derived from an EMBL/GenBank/DDBJ whole genome shotgun (WGS) entry which is preliminary data.</text>
</comment>
<dbReference type="SMART" id="SM00028">
    <property type="entry name" value="TPR"/>
    <property type="match status" value="5"/>
</dbReference>
<accession>A0A396S0F6</accession>
<proteinExistence type="predicted"/>
<dbReference type="InterPro" id="IPR011990">
    <property type="entry name" value="TPR-like_helical_dom_sf"/>
</dbReference>
<dbReference type="Gene3D" id="1.25.40.10">
    <property type="entry name" value="Tetratricopeptide repeat domain"/>
    <property type="match status" value="2"/>
</dbReference>
<dbReference type="SUPFAM" id="SSF48452">
    <property type="entry name" value="TPR-like"/>
    <property type="match status" value="1"/>
</dbReference>
<evidence type="ECO:0000313" key="2">
    <source>
        <dbReference type="Proteomes" id="UP000266693"/>
    </source>
</evidence>
<organism evidence="1 2">
    <name type="scientific">Sphingomonas gilva</name>
    <dbReference type="NCBI Taxonomy" id="2305907"/>
    <lineage>
        <taxon>Bacteria</taxon>
        <taxon>Pseudomonadati</taxon>
        <taxon>Pseudomonadota</taxon>
        <taxon>Alphaproteobacteria</taxon>
        <taxon>Sphingomonadales</taxon>
        <taxon>Sphingomonadaceae</taxon>
        <taxon>Sphingomonas</taxon>
    </lineage>
</organism>
<protein>
    <submittedName>
        <fullName evidence="1">Uncharacterized protein</fullName>
    </submittedName>
</protein>
<dbReference type="Proteomes" id="UP000266693">
    <property type="component" value="Unassembled WGS sequence"/>
</dbReference>
<dbReference type="InterPro" id="IPR019734">
    <property type="entry name" value="TPR_rpt"/>
</dbReference>
<dbReference type="AlphaFoldDB" id="A0A396S0F6"/>
<reference evidence="1 2" key="1">
    <citation type="submission" date="2018-08" db="EMBL/GenBank/DDBJ databases">
        <title>The multiple taxonomic identification of Sphingomonas gilva.</title>
        <authorList>
            <person name="Zhu D."/>
            <person name="Zheng S."/>
        </authorList>
    </citation>
    <scope>NUCLEOTIDE SEQUENCE [LARGE SCALE GENOMIC DNA]</scope>
    <source>
        <strain evidence="1 2">ZDH117</strain>
    </source>
</reference>
<name>A0A396S0F6_9SPHN</name>
<dbReference type="Pfam" id="PF13432">
    <property type="entry name" value="TPR_16"/>
    <property type="match status" value="2"/>
</dbReference>
<sequence>MILAPLIFGTLLQSVAGPPAAAAEPGITQQRYENCVALATESPVLGANEAGAWRVAGGGYLARQCLGIAYANQQRWLPAATAFEQAAREAEIARDGRAASFWAQAGNALLAAGEGEKARAALDAALALGVLKGLALGEAHLDRARALVEAGDMAGARADLDRATEFAAADPLAWLLSATHARRMGDLPRAEKDIAKALELSSDDAQVRLEAGNIAASKGDEAGARTQWTAAIVNAPDSPAAKSARAALAQFSSPDAR</sequence>
<keyword evidence="2" id="KW-1185">Reference proteome</keyword>
<gene>
    <name evidence="1" type="ORF">D1610_13960</name>
</gene>
<dbReference type="RefSeq" id="WP_118864799.1">
    <property type="nucleotide sequence ID" value="NZ_QWLV01000007.1"/>
</dbReference>
<evidence type="ECO:0000313" key="1">
    <source>
        <dbReference type="EMBL" id="RHW16825.1"/>
    </source>
</evidence>
<dbReference type="EMBL" id="QWLV01000007">
    <property type="protein sequence ID" value="RHW16825.1"/>
    <property type="molecule type" value="Genomic_DNA"/>
</dbReference>